<comment type="caution">
    <text evidence="1">The sequence shown here is derived from an EMBL/GenBank/DDBJ whole genome shotgun (WGS) entry which is preliminary data.</text>
</comment>
<keyword evidence="2" id="KW-1185">Reference proteome</keyword>
<proteinExistence type="predicted"/>
<accession>A0A8J8NHB4</accession>
<gene>
    <name evidence="1" type="ORF">FGO68_gene10107</name>
</gene>
<dbReference type="EMBL" id="RRYP01017155">
    <property type="protein sequence ID" value="TNV74305.1"/>
    <property type="molecule type" value="Genomic_DNA"/>
</dbReference>
<protein>
    <submittedName>
        <fullName evidence="1">Uncharacterized protein</fullName>
    </submittedName>
</protein>
<evidence type="ECO:0000313" key="2">
    <source>
        <dbReference type="Proteomes" id="UP000785679"/>
    </source>
</evidence>
<evidence type="ECO:0000313" key="1">
    <source>
        <dbReference type="EMBL" id="TNV74305.1"/>
    </source>
</evidence>
<sequence length="246" mass="28552">MEGIHLTCQTEVQQSFVLLHNTNAQPILNFDRFIGLLAFKFVSTLFGNQFKIYMHYSTSINPGCSSINLMDFSNRFKLIIFQKSASNRKLFFGNLYLIFQISEYYSLSSLSKFDESTMILQHNALKMFGIREQMPSTKLKLGSSKRIENYVLGYQMSRFQKTKLKLLFIIKLTISFFIFYKTSTLKQIQSLVDKESCFNSIFKHLSKDSNFSQKILSLLANGISTSQDTYYDRANEFHSRVNIVLP</sequence>
<reference evidence="1" key="1">
    <citation type="submission" date="2019-06" db="EMBL/GenBank/DDBJ databases">
        <authorList>
            <person name="Zheng W."/>
        </authorList>
    </citation>
    <scope>NUCLEOTIDE SEQUENCE</scope>
    <source>
        <strain evidence="1">QDHG01</strain>
    </source>
</reference>
<dbReference type="AlphaFoldDB" id="A0A8J8NHB4"/>
<name>A0A8J8NHB4_HALGN</name>
<organism evidence="1 2">
    <name type="scientific">Halteria grandinella</name>
    <dbReference type="NCBI Taxonomy" id="5974"/>
    <lineage>
        <taxon>Eukaryota</taxon>
        <taxon>Sar</taxon>
        <taxon>Alveolata</taxon>
        <taxon>Ciliophora</taxon>
        <taxon>Intramacronucleata</taxon>
        <taxon>Spirotrichea</taxon>
        <taxon>Stichotrichia</taxon>
        <taxon>Sporadotrichida</taxon>
        <taxon>Halteriidae</taxon>
        <taxon>Halteria</taxon>
    </lineage>
</organism>
<dbReference type="Proteomes" id="UP000785679">
    <property type="component" value="Unassembled WGS sequence"/>
</dbReference>